<evidence type="ECO:0000256" key="1">
    <source>
        <dbReference type="SAM" id="SignalP"/>
    </source>
</evidence>
<evidence type="ECO:0000313" key="3">
    <source>
        <dbReference type="Proteomes" id="UP001620626"/>
    </source>
</evidence>
<sequence length="198" mass="22816">MHFSIALLFAVFGPMFVHICHGIPSPFSRDVYPAIDLRLFDWPLAELLPQQSAEDGTLISPISCYTQLDESFVEESRLYRLNNTEQLRGRACLLRIPTGTRFTVERMHTKNQGTFVGVMAGSSQAYFPMWTGRIFEGHSDMYGPWHVQCQNAYLVFNSVAFPHFEWFDFRLARETEEDRSTSNAEDCIAEELVDRGRF</sequence>
<proteinExistence type="predicted"/>
<keyword evidence="3" id="KW-1185">Reference proteome</keyword>
<keyword evidence="1" id="KW-0732">Signal</keyword>
<feature type="chain" id="PRO_5044772016" evidence="1">
    <location>
        <begin position="23"/>
        <end position="198"/>
    </location>
</feature>
<dbReference type="Proteomes" id="UP001620626">
    <property type="component" value="Unassembled WGS sequence"/>
</dbReference>
<dbReference type="EMBL" id="JBICBT010001143">
    <property type="protein sequence ID" value="KAL3081067.1"/>
    <property type="molecule type" value="Genomic_DNA"/>
</dbReference>
<protein>
    <submittedName>
        <fullName evidence="2">Uncharacterized protein</fullName>
    </submittedName>
</protein>
<dbReference type="AlphaFoldDB" id="A0ABD2ILY4"/>
<reference evidence="2 3" key="1">
    <citation type="submission" date="2024-10" db="EMBL/GenBank/DDBJ databases">
        <authorList>
            <person name="Kim D."/>
        </authorList>
    </citation>
    <scope>NUCLEOTIDE SEQUENCE [LARGE SCALE GENOMIC DNA]</scope>
    <source>
        <strain evidence="2">BH-2024</strain>
    </source>
</reference>
<accession>A0ABD2ILY4</accession>
<organism evidence="2 3">
    <name type="scientific">Heterodera trifolii</name>
    <dbReference type="NCBI Taxonomy" id="157864"/>
    <lineage>
        <taxon>Eukaryota</taxon>
        <taxon>Metazoa</taxon>
        <taxon>Ecdysozoa</taxon>
        <taxon>Nematoda</taxon>
        <taxon>Chromadorea</taxon>
        <taxon>Rhabditida</taxon>
        <taxon>Tylenchina</taxon>
        <taxon>Tylenchomorpha</taxon>
        <taxon>Tylenchoidea</taxon>
        <taxon>Heteroderidae</taxon>
        <taxon>Heteroderinae</taxon>
        <taxon>Heterodera</taxon>
    </lineage>
</organism>
<gene>
    <name evidence="2" type="ORF">niasHT_037535</name>
</gene>
<name>A0ABD2ILY4_9BILA</name>
<evidence type="ECO:0000313" key="2">
    <source>
        <dbReference type="EMBL" id="KAL3081067.1"/>
    </source>
</evidence>
<feature type="signal peptide" evidence="1">
    <location>
        <begin position="1"/>
        <end position="22"/>
    </location>
</feature>
<comment type="caution">
    <text evidence="2">The sequence shown here is derived from an EMBL/GenBank/DDBJ whole genome shotgun (WGS) entry which is preliminary data.</text>
</comment>